<keyword evidence="3 6" id="KW-1133">Transmembrane helix</keyword>
<dbReference type="GO" id="GO:0016020">
    <property type="term" value="C:membrane"/>
    <property type="evidence" value="ECO:0007669"/>
    <property type="project" value="UniProtKB-SubCell"/>
</dbReference>
<evidence type="ECO:0000313" key="7">
    <source>
        <dbReference type="EMBL" id="QDS77921.1"/>
    </source>
</evidence>
<dbReference type="InterPro" id="IPR051694">
    <property type="entry name" value="Immunoregulatory_rcpt-like"/>
</dbReference>
<keyword evidence="4 6" id="KW-0472">Membrane</keyword>
<dbReference type="Proteomes" id="UP000316270">
    <property type="component" value="Chromosome 19"/>
</dbReference>
<dbReference type="PANTHER" id="PTHR15549">
    <property type="entry name" value="PAIRED IMMUNOGLOBULIN-LIKE TYPE 2 RECEPTOR"/>
    <property type="match status" value="1"/>
</dbReference>
<dbReference type="PANTHER" id="PTHR15549:SF6">
    <property type="entry name" value="MID2 DOMAIN-CONTAINING PROTEIN"/>
    <property type="match status" value="1"/>
</dbReference>
<evidence type="ECO:0000256" key="1">
    <source>
        <dbReference type="ARBA" id="ARBA00004167"/>
    </source>
</evidence>
<dbReference type="EMBL" id="CP042203">
    <property type="protein sequence ID" value="QDS77921.1"/>
    <property type="molecule type" value="Genomic_DNA"/>
</dbReference>
<evidence type="ECO:0000313" key="8">
    <source>
        <dbReference type="Proteomes" id="UP000316270"/>
    </source>
</evidence>
<evidence type="ECO:0000256" key="5">
    <source>
        <dbReference type="SAM" id="MobiDB-lite"/>
    </source>
</evidence>
<protein>
    <recommendedName>
        <fullName evidence="9">Mid2 domain-containing protein</fullName>
    </recommendedName>
</protein>
<dbReference type="AlphaFoldDB" id="A0A517LQK3"/>
<feature type="transmembrane region" description="Helical" evidence="6">
    <location>
        <begin position="85"/>
        <end position="108"/>
    </location>
</feature>
<evidence type="ECO:0000256" key="3">
    <source>
        <dbReference type="ARBA" id="ARBA00022989"/>
    </source>
</evidence>
<feature type="region of interest" description="Disordered" evidence="5">
    <location>
        <begin position="54"/>
        <end position="78"/>
    </location>
</feature>
<accession>A0A517LQK3</accession>
<comment type="subcellular location">
    <subcellularLocation>
        <location evidence="1">Membrane</location>
        <topology evidence="1">Single-pass membrane protein</topology>
    </subcellularLocation>
</comment>
<proteinExistence type="predicted"/>
<reference evidence="7 8" key="1">
    <citation type="submission" date="2019-07" db="EMBL/GenBank/DDBJ databases">
        <title>Finished genome of Venturia effusa.</title>
        <authorList>
            <person name="Young C.A."/>
            <person name="Cox M.P."/>
            <person name="Ganley A.R.D."/>
            <person name="David W.J."/>
        </authorList>
    </citation>
    <scope>NUCLEOTIDE SEQUENCE [LARGE SCALE GENOMIC DNA]</scope>
    <source>
        <strain evidence="8">albino</strain>
    </source>
</reference>
<name>A0A517LQK3_9PEZI</name>
<keyword evidence="2 6" id="KW-0812">Transmembrane</keyword>
<gene>
    <name evidence="7" type="ORF">FKW77_001032</name>
</gene>
<dbReference type="GO" id="GO:0071944">
    <property type="term" value="C:cell periphery"/>
    <property type="evidence" value="ECO:0007669"/>
    <property type="project" value="UniProtKB-ARBA"/>
</dbReference>
<feature type="compositionally biased region" description="Basic and acidic residues" evidence="5">
    <location>
        <begin position="120"/>
        <end position="141"/>
    </location>
</feature>
<feature type="region of interest" description="Disordered" evidence="5">
    <location>
        <begin position="120"/>
        <end position="178"/>
    </location>
</feature>
<evidence type="ECO:0000256" key="4">
    <source>
        <dbReference type="ARBA" id="ARBA00023136"/>
    </source>
</evidence>
<dbReference type="STRING" id="50376.A0A517LQK3"/>
<evidence type="ECO:0000256" key="6">
    <source>
        <dbReference type="SAM" id="Phobius"/>
    </source>
</evidence>
<sequence length="178" mass="18287">MCWHSAHDTLTNISISSLNKLYSSLSSAKPSASSYTFDPLALIAATATTSVSSVSTTGSSAAPSTTSAYISTPSASSQSSSLSGAAIAGIAIGVLAAFALLAGGFYMFARHKRQKNAEAREVVGEADAKERQELGAEERSELPASKPAASGLYENYSDGVATTVTEPQELPACLEGRD</sequence>
<organism evidence="7 8">
    <name type="scientific">Venturia effusa</name>
    <dbReference type="NCBI Taxonomy" id="50376"/>
    <lineage>
        <taxon>Eukaryota</taxon>
        <taxon>Fungi</taxon>
        <taxon>Dikarya</taxon>
        <taxon>Ascomycota</taxon>
        <taxon>Pezizomycotina</taxon>
        <taxon>Dothideomycetes</taxon>
        <taxon>Pleosporomycetidae</taxon>
        <taxon>Venturiales</taxon>
        <taxon>Venturiaceae</taxon>
        <taxon>Venturia</taxon>
    </lineage>
</organism>
<keyword evidence="8" id="KW-1185">Reference proteome</keyword>
<evidence type="ECO:0000256" key="2">
    <source>
        <dbReference type="ARBA" id="ARBA00022692"/>
    </source>
</evidence>
<evidence type="ECO:0008006" key="9">
    <source>
        <dbReference type="Google" id="ProtNLM"/>
    </source>
</evidence>